<dbReference type="GO" id="GO:0016787">
    <property type="term" value="F:hydrolase activity"/>
    <property type="evidence" value="ECO:0007669"/>
    <property type="project" value="InterPro"/>
</dbReference>
<accession>A0A398B2U4</accession>
<reference evidence="2 3" key="1">
    <citation type="submission" date="2018-08" db="EMBL/GenBank/DDBJ databases">
        <title>Bacillus jemisoniae sp. nov., Bacillus chryseoplanitiae sp. nov., Bacillus resnikiae sp. nov., and Bacillus frankliniae sp. nov., isolated from Viking spacecraft and associated surfaces.</title>
        <authorList>
            <person name="Seuylemezian A."/>
            <person name="Vaishampayan P."/>
        </authorList>
    </citation>
    <scope>NUCLEOTIDE SEQUENCE [LARGE SCALE GENOMIC DNA]</scope>
    <source>
        <strain evidence="2 3">MA001</strain>
    </source>
</reference>
<dbReference type="Pfam" id="PF00149">
    <property type="entry name" value="Metallophos"/>
    <property type="match status" value="1"/>
</dbReference>
<evidence type="ECO:0000313" key="2">
    <source>
        <dbReference type="EMBL" id="RID84102.1"/>
    </source>
</evidence>
<dbReference type="InterPro" id="IPR029052">
    <property type="entry name" value="Metallo-depent_PP-like"/>
</dbReference>
<sequence>MNKKFFHFSFAAYIMLLLLFTSIPVEAKKLSGSQRNPTLFITELAVDTTNRTKQDEYEFIELYNNSDKPVSLHHFKLFVEGVEWTFTENKTIPSQKAMVIWIKNNKNQSLTLNDFNKHYETSLSSKQLTTVKANGLSNQSRQTLILTDLEGKALSTATHHPKHVNKNNGIHFQISINKKKMKVMQAKHPATPGFLLTNQVPKKPVHFIDREAPVIKHEPMKLIAAKEDLSIQAKVTDETNLKNVELQYRTNKNDVWIESPMKKTGSSIYTAIIPQETYSGKYVYYRILARDGTNTKKTKQYAVKIYDSQKVPELLVTELMPHSTNTGNFDAYQFIEIYNNTTKAINLKDYHIRYRFSLEGYNADLIWKPQKEDLMLPSGETMVFWIMNAGNQDLTIADFNHHYGVNLTENVNIVQIHSVGMAHRDLRGIVLATNTGKEVSIAFYNQGNKKDAKKNKAILYSFPKKPGDLLMKKYSSRKKPGTPGRVSKRQVPSQKVIPVEDTLKPIIEDLSSYEAPLSEMKDLSLKFDIKDNHVVKTARLFYKNNSEKEFHAVDLTESFDDSLFHYTIDSTNLIGKHSLDYYVVASDGENETKTEIKSIAIQQEEPQPGVRLNITNNQILHDKVLIKAYDIENFSQTKLLIDEQDVTDAASYTLVEPAYFAFDVKNVNLYFKNAVTIGKETLYTLDNIINKYKAVTIPIDTKFFKRGEKTVISIRSGTKVSPFDRHSEQNRDDFYIKNIRLVLKDGTVIYDPKYADPTKELFIGDSKQARPIVNFTFSIPKNKYKAKMYSWDTTKVGEGTHTIEVINNGKSKKSTVIVDNSAPVIIPSIEEGKIYKGDIRLHAKTKDALSGVETMTAKLDGKDIILPYQTSSATLTPGKHSFQITAVDRAGNKASKTVHFQVAEEKPDKPKVVSPLNGANQISLAPKLGVRVSDPTKDSLDVSFMKGYQYKANEQEKVVVYQNSVDHEPPKEMIPEGEKKVTALHALTDVDSKYVTTKSTNQFPYQRFEITLDQKVNQNDEVELYWEGKSLIGRKVSMYVWNYEKSKWERKSWKIAENEENFKLQSIVKGSHYVKDQKVQVMIQDEIASTNRFDYSFIWMSDTQYYSASYPHIYKNMTEWIVAQRKALNIQYVFHTGDLVDRASEPKQWTYADEYMHYLEHTKIPYGVLAGNHDVGHKTGDYHQFSKYFGANRFKNKNYYGESYQNNRGHYDLISVKGNDFIMLYMGWGVSNKDIAWINKVLAEYPERKAILSFHEYLLVTGERSPIGEKIYNDVVLPNKNVIAVLSGHYHGSETLINEIDDNQDGVIDRKVYQMLADYQGGAEGGQGFLRMMQVNTVENKIYMKTYSPYLNRYNYYNRKNYPGKDEFVIETDLTPKEKVVSTDLFEVNIYTDEKIGEVKDVANQQMAEMVWTGLEKNREYGWYVKVSDKYNGQTRSKVWTFRTNNR</sequence>
<comment type="caution">
    <text evidence="2">The sequence shown here is derived from an EMBL/GenBank/DDBJ whole genome shotgun (WGS) entry which is preliminary data.</text>
</comment>
<dbReference type="RefSeq" id="WP_119117954.1">
    <property type="nucleotide sequence ID" value="NZ_QWVS01000028.1"/>
</dbReference>
<organism evidence="2 3">
    <name type="scientific">Peribacillus asahii</name>
    <dbReference type="NCBI Taxonomy" id="228899"/>
    <lineage>
        <taxon>Bacteria</taxon>
        <taxon>Bacillati</taxon>
        <taxon>Bacillota</taxon>
        <taxon>Bacilli</taxon>
        <taxon>Bacillales</taxon>
        <taxon>Bacillaceae</taxon>
        <taxon>Peribacillus</taxon>
    </lineage>
</organism>
<protein>
    <recommendedName>
        <fullName evidence="1">LTD domain-containing protein</fullName>
    </recommendedName>
</protein>
<feature type="domain" description="LTD" evidence="1">
    <location>
        <begin position="21"/>
        <end position="148"/>
    </location>
</feature>
<dbReference type="InterPro" id="IPR001322">
    <property type="entry name" value="Lamin_tail_dom"/>
</dbReference>
<gene>
    <name evidence="2" type="ORF">D1953_14770</name>
</gene>
<dbReference type="Pfam" id="PF00932">
    <property type="entry name" value="LTD"/>
    <property type="match status" value="2"/>
</dbReference>
<proteinExistence type="predicted"/>
<feature type="domain" description="LTD" evidence="1">
    <location>
        <begin position="299"/>
        <end position="448"/>
    </location>
</feature>
<dbReference type="SUPFAM" id="SSF56300">
    <property type="entry name" value="Metallo-dependent phosphatases"/>
    <property type="match status" value="1"/>
</dbReference>
<evidence type="ECO:0000313" key="3">
    <source>
        <dbReference type="Proteomes" id="UP000266016"/>
    </source>
</evidence>
<dbReference type="EMBL" id="QWVS01000028">
    <property type="protein sequence ID" value="RID84102.1"/>
    <property type="molecule type" value="Genomic_DNA"/>
</dbReference>
<dbReference type="Proteomes" id="UP000266016">
    <property type="component" value="Unassembled WGS sequence"/>
</dbReference>
<dbReference type="SUPFAM" id="SSF74853">
    <property type="entry name" value="Lamin A/C globular tail domain"/>
    <property type="match status" value="1"/>
</dbReference>
<dbReference type="Gene3D" id="3.60.21.10">
    <property type="match status" value="1"/>
</dbReference>
<keyword evidence="3" id="KW-1185">Reference proteome</keyword>
<evidence type="ECO:0000259" key="1">
    <source>
        <dbReference type="PROSITE" id="PS51841"/>
    </source>
</evidence>
<dbReference type="Gene3D" id="3.30.420.430">
    <property type="match status" value="1"/>
</dbReference>
<dbReference type="InterPro" id="IPR036415">
    <property type="entry name" value="Lamin_tail_dom_sf"/>
</dbReference>
<dbReference type="Gene3D" id="2.60.40.1260">
    <property type="entry name" value="Lamin Tail domain"/>
    <property type="match status" value="1"/>
</dbReference>
<dbReference type="PROSITE" id="PS51841">
    <property type="entry name" value="LTD"/>
    <property type="match status" value="2"/>
</dbReference>
<dbReference type="PANTHER" id="PTHR43143">
    <property type="entry name" value="METALLOPHOSPHOESTERASE, CALCINEURIN SUPERFAMILY"/>
    <property type="match status" value="1"/>
</dbReference>
<dbReference type="InterPro" id="IPR051918">
    <property type="entry name" value="STPP_CPPED1"/>
</dbReference>
<dbReference type="PANTHER" id="PTHR43143:SF5">
    <property type="entry name" value="SECRETED PROTEIN"/>
    <property type="match status" value="1"/>
</dbReference>
<name>A0A398B2U4_9BACI</name>
<dbReference type="InterPro" id="IPR004843">
    <property type="entry name" value="Calcineurin-like_PHP"/>
</dbReference>